<gene>
    <name evidence="1" type="ORF">METZ01_LOCUS439344</name>
</gene>
<dbReference type="AlphaFoldDB" id="A0A382YTR8"/>
<proteinExistence type="predicted"/>
<sequence length="59" mass="7154">PKERFYELRKKAFKFVDNYNKKAKLRRVIGSLRNIGIKATWKKIYSHFYSKIVRFTKAA</sequence>
<name>A0A382YTR8_9ZZZZ</name>
<evidence type="ECO:0000313" key="1">
    <source>
        <dbReference type="EMBL" id="SVD86490.1"/>
    </source>
</evidence>
<feature type="non-terminal residue" evidence="1">
    <location>
        <position position="1"/>
    </location>
</feature>
<reference evidence="1" key="1">
    <citation type="submission" date="2018-05" db="EMBL/GenBank/DDBJ databases">
        <authorList>
            <person name="Lanie J.A."/>
            <person name="Ng W.-L."/>
            <person name="Kazmierczak K.M."/>
            <person name="Andrzejewski T.M."/>
            <person name="Davidsen T.M."/>
            <person name="Wayne K.J."/>
            <person name="Tettelin H."/>
            <person name="Glass J.I."/>
            <person name="Rusch D."/>
            <person name="Podicherti R."/>
            <person name="Tsui H.-C.T."/>
            <person name="Winkler M.E."/>
        </authorList>
    </citation>
    <scope>NUCLEOTIDE SEQUENCE</scope>
</reference>
<accession>A0A382YTR8</accession>
<dbReference type="EMBL" id="UINC01178372">
    <property type="protein sequence ID" value="SVD86490.1"/>
    <property type="molecule type" value="Genomic_DNA"/>
</dbReference>
<protein>
    <submittedName>
        <fullName evidence="1">Uncharacterized protein</fullName>
    </submittedName>
</protein>
<organism evidence="1">
    <name type="scientific">marine metagenome</name>
    <dbReference type="NCBI Taxonomy" id="408172"/>
    <lineage>
        <taxon>unclassified sequences</taxon>
        <taxon>metagenomes</taxon>
        <taxon>ecological metagenomes</taxon>
    </lineage>
</organism>